<comment type="caution">
    <text evidence="3">The sequence shown here is derived from an EMBL/GenBank/DDBJ whole genome shotgun (WGS) entry which is preliminary data.</text>
</comment>
<accession>A0A9X2L9A2</accession>
<evidence type="ECO:0000256" key="2">
    <source>
        <dbReference type="SAM" id="Phobius"/>
    </source>
</evidence>
<dbReference type="Proteomes" id="UP001142610">
    <property type="component" value="Unassembled WGS sequence"/>
</dbReference>
<feature type="region of interest" description="Disordered" evidence="1">
    <location>
        <begin position="71"/>
        <end position="99"/>
    </location>
</feature>
<protein>
    <submittedName>
        <fullName evidence="3">Uncharacterized protein</fullName>
    </submittedName>
</protein>
<evidence type="ECO:0000313" key="3">
    <source>
        <dbReference type="EMBL" id="MCQ8185293.1"/>
    </source>
</evidence>
<keyword evidence="2" id="KW-0472">Membrane</keyword>
<keyword evidence="2" id="KW-0812">Transmembrane</keyword>
<evidence type="ECO:0000256" key="1">
    <source>
        <dbReference type="SAM" id="MobiDB-lite"/>
    </source>
</evidence>
<organism evidence="3 4">
    <name type="scientific">Parvularcula maris</name>
    <dbReference type="NCBI Taxonomy" id="2965077"/>
    <lineage>
        <taxon>Bacteria</taxon>
        <taxon>Pseudomonadati</taxon>
        <taxon>Pseudomonadota</taxon>
        <taxon>Alphaproteobacteria</taxon>
        <taxon>Parvularculales</taxon>
        <taxon>Parvularculaceae</taxon>
        <taxon>Parvularcula</taxon>
    </lineage>
</organism>
<name>A0A9X2L9A2_9PROT</name>
<dbReference type="RefSeq" id="WP_256619164.1">
    <property type="nucleotide sequence ID" value="NZ_JANIBC010000004.1"/>
</dbReference>
<dbReference type="AlphaFoldDB" id="A0A9X2L9A2"/>
<evidence type="ECO:0000313" key="4">
    <source>
        <dbReference type="Proteomes" id="UP001142610"/>
    </source>
</evidence>
<reference evidence="3" key="1">
    <citation type="submission" date="2022-07" db="EMBL/GenBank/DDBJ databases">
        <title>Parvularcula maris sp. nov., an algicidal bacterium isolated from seawater.</title>
        <authorList>
            <person name="Li F."/>
        </authorList>
    </citation>
    <scope>NUCLEOTIDE SEQUENCE</scope>
    <source>
        <strain evidence="3">BGMRC 0090</strain>
    </source>
</reference>
<keyword evidence="4" id="KW-1185">Reference proteome</keyword>
<feature type="transmembrane region" description="Helical" evidence="2">
    <location>
        <begin position="12"/>
        <end position="41"/>
    </location>
</feature>
<gene>
    <name evidence="3" type="ORF">NOG11_07800</name>
</gene>
<sequence>MKRVFMLGVGGFLTVMGVILTISPVPLGFVLAFFGLGLMIMHSPRMAAWVRFNRTYNDTVDKHATYAAKHMPGKVGQALDRTSPHRDYEGQKPVASPAE</sequence>
<proteinExistence type="predicted"/>
<keyword evidence="2" id="KW-1133">Transmembrane helix</keyword>
<dbReference type="EMBL" id="JANIBC010000004">
    <property type="protein sequence ID" value="MCQ8185293.1"/>
    <property type="molecule type" value="Genomic_DNA"/>
</dbReference>